<evidence type="ECO:0000313" key="3">
    <source>
        <dbReference type="Proteomes" id="UP000186002"/>
    </source>
</evidence>
<dbReference type="RefSeq" id="WP_073015795.1">
    <property type="nucleotide sequence ID" value="NZ_FRBW01000010.1"/>
</dbReference>
<dbReference type="PROSITE" id="PS50056">
    <property type="entry name" value="TYR_PHOSPHATASE_2"/>
    <property type="match status" value="1"/>
</dbReference>
<dbReference type="Gene3D" id="3.90.190.10">
    <property type="entry name" value="Protein tyrosine phosphatase superfamily"/>
    <property type="match status" value="1"/>
</dbReference>
<organism evidence="2 3">
    <name type="scientific">Roseibium suaedae</name>
    <dbReference type="NCBI Taxonomy" id="735517"/>
    <lineage>
        <taxon>Bacteria</taxon>
        <taxon>Pseudomonadati</taxon>
        <taxon>Pseudomonadota</taxon>
        <taxon>Alphaproteobacteria</taxon>
        <taxon>Hyphomicrobiales</taxon>
        <taxon>Stappiaceae</taxon>
        <taxon>Roseibium</taxon>
    </lineage>
</organism>
<dbReference type="InterPro" id="IPR000387">
    <property type="entry name" value="Tyr_Pase_dom"/>
</dbReference>
<dbReference type="InterPro" id="IPR029021">
    <property type="entry name" value="Prot-tyrosine_phosphatase-like"/>
</dbReference>
<dbReference type="OrthoDB" id="8016560at2"/>
<dbReference type="STRING" id="735517.SAMN05444272_4600"/>
<gene>
    <name evidence="2" type="ORF">SAMN05444272_4600</name>
</gene>
<dbReference type="CDD" id="cd14498">
    <property type="entry name" value="DSP"/>
    <property type="match status" value="1"/>
</dbReference>
<dbReference type="Proteomes" id="UP000186002">
    <property type="component" value="Unassembled WGS sequence"/>
</dbReference>
<dbReference type="SUPFAM" id="SSF52799">
    <property type="entry name" value="(Phosphotyrosine protein) phosphatases II"/>
    <property type="match status" value="1"/>
</dbReference>
<sequence>MQIEETRKAPVYDRPAISLITEGLAPNNSSLFIGGLEGARDLGLLRENGISIVVNCAVNLDINFVRNPANPEDGDKCATGFSEVRYYKLGMIDGGGNPDTMMLGGYYILLGALRQTMPKRATYPFEDGGNVLVNCRSGRSRSVSLVALFLHKQQPHLFPTLDSAVAHIREKRELRPDEWFETPKPMLYEAARRASDLIDMIEAKDLAHRTENHA</sequence>
<dbReference type="EMBL" id="FRBW01000010">
    <property type="protein sequence ID" value="SHN19982.1"/>
    <property type="molecule type" value="Genomic_DNA"/>
</dbReference>
<evidence type="ECO:0000259" key="1">
    <source>
        <dbReference type="PROSITE" id="PS50056"/>
    </source>
</evidence>
<feature type="domain" description="Tyrosine specific protein phosphatases" evidence="1">
    <location>
        <begin position="107"/>
        <end position="172"/>
    </location>
</feature>
<proteinExistence type="predicted"/>
<dbReference type="AlphaFoldDB" id="A0A1M7PRU8"/>
<reference evidence="2 3" key="1">
    <citation type="submission" date="2016-11" db="EMBL/GenBank/DDBJ databases">
        <authorList>
            <person name="Jaros S."/>
            <person name="Januszkiewicz K."/>
            <person name="Wedrychowicz H."/>
        </authorList>
    </citation>
    <scope>NUCLEOTIDE SEQUENCE [LARGE SCALE GENOMIC DNA]</scope>
    <source>
        <strain evidence="2 3">DSM 22153</strain>
    </source>
</reference>
<keyword evidence="3" id="KW-1185">Reference proteome</keyword>
<name>A0A1M7PRU8_9HYPH</name>
<evidence type="ECO:0000313" key="2">
    <source>
        <dbReference type="EMBL" id="SHN19982.1"/>
    </source>
</evidence>
<accession>A0A1M7PRU8</accession>
<protein>
    <submittedName>
        <fullName evidence="2">Dual specificity phosphatase, catalytic domain</fullName>
    </submittedName>
</protein>